<protein>
    <recommendedName>
        <fullName evidence="1">Polyketide synthase C-terminal extension domain-containing protein</fullName>
    </recommendedName>
</protein>
<evidence type="ECO:0000259" key="1">
    <source>
        <dbReference type="Pfam" id="PF16197"/>
    </source>
</evidence>
<dbReference type="InterPro" id="IPR032821">
    <property type="entry name" value="PKS_assoc"/>
</dbReference>
<evidence type="ECO:0000313" key="2">
    <source>
        <dbReference type="EMBL" id="CAD7414368.1"/>
    </source>
</evidence>
<dbReference type="AlphaFoldDB" id="A0A7R9H9W1"/>
<name>A0A7R9H9W1_TIMCR</name>
<gene>
    <name evidence="2" type="ORF">TCEB3V08_LOCUS12078</name>
</gene>
<sequence>MPLSGGLAAVNSVGLGGVVGHILLRSHSKEKVNGGLPTDDLPRLLLISGRTEEGLKEILTKLESKPVDVDFLRLLHDIYSKNFTNYNYRGYTILGMGNKHMGNSEWGHILCSPAYRVVTTAHHGCALSPSTWFFTLMSQPPPGDVIETKRYYGIPTRRFETMECEVIVSGNGVSLVPSWRPNKLS</sequence>
<feature type="domain" description="Polyketide synthase C-terminal extension" evidence="1">
    <location>
        <begin position="1"/>
        <end position="93"/>
    </location>
</feature>
<dbReference type="Gene3D" id="3.30.70.3290">
    <property type="match status" value="1"/>
</dbReference>
<dbReference type="EMBL" id="OC324616">
    <property type="protein sequence ID" value="CAD7414368.1"/>
    <property type="molecule type" value="Genomic_DNA"/>
</dbReference>
<accession>A0A7R9H9W1</accession>
<organism evidence="2">
    <name type="scientific">Timema cristinae</name>
    <name type="common">Walking stick</name>
    <dbReference type="NCBI Taxonomy" id="61476"/>
    <lineage>
        <taxon>Eukaryota</taxon>
        <taxon>Metazoa</taxon>
        <taxon>Ecdysozoa</taxon>
        <taxon>Arthropoda</taxon>
        <taxon>Hexapoda</taxon>
        <taxon>Insecta</taxon>
        <taxon>Pterygota</taxon>
        <taxon>Neoptera</taxon>
        <taxon>Polyneoptera</taxon>
        <taxon>Phasmatodea</taxon>
        <taxon>Timematodea</taxon>
        <taxon>Timematoidea</taxon>
        <taxon>Timematidae</taxon>
        <taxon>Timema</taxon>
    </lineage>
</organism>
<reference evidence="2" key="1">
    <citation type="submission" date="2020-11" db="EMBL/GenBank/DDBJ databases">
        <authorList>
            <person name="Tran Van P."/>
        </authorList>
    </citation>
    <scope>NUCLEOTIDE SEQUENCE</scope>
</reference>
<dbReference type="Pfam" id="PF16197">
    <property type="entry name" value="KAsynt_C_assoc"/>
    <property type="match status" value="1"/>
</dbReference>
<proteinExistence type="predicted"/>